<comment type="caution">
    <text evidence="2">The sequence shown here is derived from an EMBL/GenBank/DDBJ whole genome shotgun (WGS) entry which is preliminary data.</text>
</comment>
<evidence type="ECO:0000313" key="3">
    <source>
        <dbReference type="Proteomes" id="UP000473854"/>
    </source>
</evidence>
<proteinExistence type="predicted"/>
<keyword evidence="1" id="KW-0472">Membrane</keyword>
<dbReference type="RefSeq" id="WP_154773746.1">
    <property type="nucleotide sequence ID" value="NZ_JAXHPI010000001.1"/>
</dbReference>
<dbReference type="AlphaFoldDB" id="A0A6L6GII7"/>
<gene>
    <name evidence="2" type="ORF">GIX10_12510</name>
</gene>
<reference evidence="2 3" key="1">
    <citation type="submission" date="2019-11" db="EMBL/GenBank/DDBJ databases">
        <authorList>
            <person name="An D."/>
        </authorList>
    </citation>
    <scope>NUCLEOTIDE SEQUENCE [LARGE SCALE GENOMIC DNA]</scope>
    <source>
        <strain evidence="2 3">YIM 103518</strain>
    </source>
</reference>
<evidence type="ECO:0000256" key="1">
    <source>
        <dbReference type="SAM" id="Phobius"/>
    </source>
</evidence>
<dbReference type="Proteomes" id="UP000473854">
    <property type="component" value="Unassembled WGS sequence"/>
</dbReference>
<dbReference type="EMBL" id="WLYL01000060">
    <property type="protein sequence ID" value="MTD12216.1"/>
    <property type="molecule type" value="Genomic_DNA"/>
</dbReference>
<keyword evidence="1" id="KW-0812">Transmembrane</keyword>
<organism evidence="2 3">
    <name type="scientific">Acinetobacter faecalis</name>
    <dbReference type="NCBI Taxonomy" id="2665161"/>
    <lineage>
        <taxon>Bacteria</taxon>
        <taxon>Pseudomonadati</taxon>
        <taxon>Pseudomonadota</taxon>
        <taxon>Gammaproteobacteria</taxon>
        <taxon>Moraxellales</taxon>
        <taxon>Moraxellaceae</taxon>
        <taxon>Acinetobacter</taxon>
    </lineage>
</organism>
<feature type="transmembrane region" description="Helical" evidence="1">
    <location>
        <begin position="6"/>
        <end position="22"/>
    </location>
</feature>
<name>A0A6L6GII7_9GAMM</name>
<evidence type="ECO:0000313" key="2">
    <source>
        <dbReference type="EMBL" id="MTD12216.1"/>
    </source>
</evidence>
<protein>
    <submittedName>
        <fullName evidence="2">Uncharacterized protein</fullName>
    </submittedName>
</protein>
<accession>A0A6L6GII7</accession>
<sequence>MDKYVIVAVVVLMCIALVMYTQKDDISSKNKSFKQIIQEAFPKFSVIERSSAIIICEMNHRNEFEELVFIRIDPNQQKNIRFSGRTLIATYSKQPSLREMKKDFAQHLNL</sequence>
<keyword evidence="1" id="KW-1133">Transmembrane helix</keyword>